<name>X1M0I9_9ZZZZ</name>
<gene>
    <name evidence="1" type="ORF">S03H2_69760</name>
</gene>
<dbReference type="AlphaFoldDB" id="X1M0I9"/>
<sequence>ALLIILAVVIWLTGLVLTKISAGKSEADIKKKGD</sequence>
<reference evidence="1" key="1">
    <citation type="journal article" date="2014" name="Front. Microbiol.">
        <title>High frequency of phylogenetically diverse reductive dehalogenase-homologous genes in deep subseafloor sedimentary metagenomes.</title>
        <authorList>
            <person name="Kawai M."/>
            <person name="Futagami T."/>
            <person name="Toyoda A."/>
            <person name="Takaki Y."/>
            <person name="Nishi S."/>
            <person name="Hori S."/>
            <person name="Arai W."/>
            <person name="Tsubouchi T."/>
            <person name="Morono Y."/>
            <person name="Uchiyama I."/>
            <person name="Ito T."/>
            <person name="Fujiyama A."/>
            <person name="Inagaki F."/>
            <person name="Takami H."/>
        </authorList>
    </citation>
    <scope>NUCLEOTIDE SEQUENCE</scope>
    <source>
        <strain evidence="1">Expedition CK06-06</strain>
    </source>
</reference>
<feature type="non-terminal residue" evidence="1">
    <location>
        <position position="1"/>
    </location>
</feature>
<organism evidence="1">
    <name type="scientific">marine sediment metagenome</name>
    <dbReference type="NCBI Taxonomy" id="412755"/>
    <lineage>
        <taxon>unclassified sequences</taxon>
        <taxon>metagenomes</taxon>
        <taxon>ecological metagenomes</taxon>
    </lineage>
</organism>
<evidence type="ECO:0000313" key="1">
    <source>
        <dbReference type="EMBL" id="GAH99908.1"/>
    </source>
</evidence>
<accession>X1M0I9</accession>
<protein>
    <submittedName>
        <fullName evidence="1">Uncharacterized protein</fullName>
    </submittedName>
</protein>
<dbReference type="EMBL" id="BARU01046169">
    <property type="protein sequence ID" value="GAH99908.1"/>
    <property type="molecule type" value="Genomic_DNA"/>
</dbReference>
<comment type="caution">
    <text evidence="1">The sequence shown here is derived from an EMBL/GenBank/DDBJ whole genome shotgun (WGS) entry which is preliminary data.</text>
</comment>
<proteinExistence type="predicted"/>